<reference evidence="4 5" key="1">
    <citation type="journal article" date="2020" name="Microbiol. Resour. Announc.">
        <title>Draft Genome Sequence of a Cladosporium Species Isolated from the Mesophotic Ascidian Didemnum maculosum.</title>
        <authorList>
            <person name="Gioti A."/>
            <person name="Siaperas R."/>
            <person name="Nikolaivits E."/>
            <person name="Le Goff G."/>
            <person name="Ouazzani J."/>
            <person name="Kotoulas G."/>
            <person name="Topakas E."/>
        </authorList>
    </citation>
    <scope>NUCLEOTIDE SEQUENCE [LARGE SCALE GENOMIC DNA]</scope>
    <source>
        <strain evidence="4 5">TM138-S3</strain>
    </source>
</reference>
<organism evidence="4 5">
    <name type="scientific">Cladosporium halotolerans</name>
    <dbReference type="NCBI Taxonomy" id="1052096"/>
    <lineage>
        <taxon>Eukaryota</taxon>
        <taxon>Fungi</taxon>
        <taxon>Dikarya</taxon>
        <taxon>Ascomycota</taxon>
        <taxon>Pezizomycotina</taxon>
        <taxon>Dothideomycetes</taxon>
        <taxon>Dothideomycetidae</taxon>
        <taxon>Cladosporiales</taxon>
        <taxon>Cladosporiaceae</taxon>
        <taxon>Cladosporium</taxon>
    </lineage>
</organism>
<dbReference type="CDD" id="cd00067">
    <property type="entry name" value="GAL4"/>
    <property type="match status" value="1"/>
</dbReference>
<dbReference type="Pfam" id="PF00172">
    <property type="entry name" value="Zn_clus"/>
    <property type="match status" value="1"/>
</dbReference>
<dbReference type="RefSeq" id="XP_069229223.1">
    <property type="nucleotide sequence ID" value="XM_069373520.1"/>
</dbReference>
<dbReference type="PROSITE" id="PS50048">
    <property type="entry name" value="ZN2_CY6_FUNGAL_2"/>
    <property type="match status" value="1"/>
</dbReference>
<evidence type="ECO:0000313" key="4">
    <source>
        <dbReference type="EMBL" id="KAL1586118.1"/>
    </source>
</evidence>
<dbReference type="SUPFAM" id="SSF57701">
    <property type="entry name" value="Zn2/Cys6 DNA-binding domain"/>
    <property type="match status" value="1"/>
</dbReference>
<evidence type="ECO:0000256" key="1">
    <source>
        <dbReference type="ARBA" id="ARBA00004123"/>
    </source>
</evidence>
<evidence type="ECO:0000313" key="5">
    <source>
        <dbReference type="Proteomes" id="UP000803884"/>
    </source>
</evidence>
<dbReference type="GeneID" id="96006358"/>
<accession>A0AB34KLY5</accession>
<dbReference type="Pfam" id="PF11951">
    <property type="entry name" value="Fungal_trans_2"/>
    <property type="match status" value="1"/>
</dbReference>
<proteinExistence type="predicted"/>
<dbReference type="GO" id="GO:0005634">
    <property type="term" value="C:nucleus"/>
    <property type="evidence" value="ECO:0007669"/>
    <property type="project" value="UniProtKB-SubCell"/>
</dbReference>
<dbReference type="PROSITE" id="PS00463">
    <property type="entry name" value="ZN2_CY6_FUNGAL_1"/>
    <property type="match status" value="1"/>
</dbReference>
<comment type="subcellular location">
    <subcellularLocation>
        <location evidence="1">Nucleus</location>
    </subcellularLocation>
</comment>
<dbReference type="GO" id="GO:0008270">
    <property type="term" value="F:zinc ion binding"/>
    <property type="evidence" value="ECO:0007669"/>
    <property type="project" value="InterPro"/>
</dbReference>
<dbReference type="GO" id="GO:0000981">
    <property type="term" value="F:DNA-binding transcription factor activity, RNA polymerase II-specific"/>
    <property type="evidence" value="ECO:0007669"/>
    <property type="project" value="InterPro"/>
</dbReference>
<sequence>MSSPLPDHPPKRQRTVEGSCWACKQRRVKCDLQKPACRRCLASNSECCYDKVLLRWDARRSRTTQVPSPTVGALSFQTPLAVTEKKALDYFRGRLWPLLSTSDQPCQPPMSAAMQSQPVLQAACIFAEAHRAMNNRAGSNQALINRRVQCLAGIRSCLVDNSVPRSALQALLLAVLLLYHSDGFVDCLQPYASTQSHHAGVVAIVNSLGGFESVFKEVNQETSMLLSEFATTDVLNAILRGSRPSFSHVVWGDIEAGPVWWDTARHGSVTFASVFGVMTELAHYAQDVKQADAPITNRVDYFEHALHPAYTSSKDFTAPDMKDPYDDEGSQKAAVYSQALCRAFQYAAKIFLYRAVCCLPASHVLVQQYVHACLACITSMEIDSKAHNCTLFPLYVAGAHALDPIRRRNVSERLDAVQHGLGFESVLAIRQALDQLWQSDQQLSWTETFQNLAQGTLVL</sequence>
<dbReference type="EMBL" id="JAAQHG020000016">
    <property type="protein sequence ID" value="KAL1586118.1"/>
    <property type="molecule type" value="Genomic_DNA"/>
</dbReference>
<evidence type="ECO:0000259" key="3">
    <source>
        <dbReference type="PROSITE" id="PS50048"/>
    </source>
</evidence>
<dbReference type="PANTHER" id="PTHR37534:SF46">
    <property type="entry name" value="ZN(II)2CYS6 TRANSCRIPTION FACTOR (EUROFUNG)"/>
    <property type="match status" value="1"/>
</dbReference>
<dbReference type="PANTHER" id="PTHR37534">
    <property type="entry name" value="TRANSCRIPTIONAL ACTIVATOR PROTEIN UGA3"/>
    <property type="match status" value="1"/>
</dbReference>
<gene>
    <name evidence="4" type="ORF">WHR41_04914</name>
</gene>
<dbReference type="InterPro" id="IPR001138">
    <property type="entry name" value="Zn2Cys6_DnaBD"/>
</dbReference>
<dbReference type="InterPro" id="IPR036864">
    <property type="entry name" value="Zn2-C6_fun-type_DNA-bd_sf"/>
</dbReference>
<name>A0AB34KLY5_9PEZI</name>
<dbReference type="AlphaFoldDB" id="A0AB34KLY5"/>
<protein>
    <recommendedName>
        <fullName evidence="3">Zn(2)-C6 fungal-type domain-containing protein</fullName>
    </recommendedName>
</protein>
<dbReference type="Proteomes" id="UP000803884">
    <property type="component" value="Unassembled WGS sequence"/>
</dbReference>
<dbReference type="Gene3D" id="4.10.240.10">
    <property type="entry name" value="Zn(2)-C6 fungal-type DNA-binding domain"/>
    <property type="match status" value="1"/>
</dbReference>
<dbReference type="SMART" id="SM00066">
    <property type="entry name" value="GAL4"/>
    <property type="match status" value="1"/>
</dbReference>
<dbReference type="InterPro" id="IPR021858">
    <property type="entry name" value="Fun_TF"/>
</dbReference>
<comment type="caution">
    <text evidence="4">The sequence shown here is derived from an EMBL/GenBank/DDBJ whole genome shotgun (WGS) entry which is preliminary data.</text>
</comment>
<keyword evidence="5" id="KW-1185">Reference proteome</keyword>
<evidence type="ECO:0000256" key="2">
    <source>
        <dbReference type="ARBA" id="ARBA00023242"/>
    </source>
</evidence>
<keyword evidence="2" id="KW-0539">Nucleus</keyword>
<feature type="domain" description="Zn(2)-C6 fungal-type" evidence="3">
    <location>
        <begin position="19"/>
        <end position="49"/>
    </location>
</feature>